<dbReference type="EMBL" id="CM039436">
    <property type="protein sequence ID" value="KAI4313355.1"/>
    <property type="molecule type" value="Genomic_DNA"/>
</dbReference>
<reference evidence="1 2" key="1">
    <citation type="journal article" date="2022" name="DNA Res.">
        <title>Chromosomal-level genome assembly of the orchid tree Bauhinia variegata (Leguminosae; Cercidoideae) supports the allotetraploid origin hypothesis of Bauhinia.</title>
        <authorList>
            <person name="Zhong Y."/>
            <person name="Chen Y."/>
            <person name="Zheng D."/>
            <person name="Pang J."/>
            <person name="Liu Y."/>
            <person name="Luo S."/>
            <person name="Meng S."/>
            <person name="Qian L."/>
            <person name="Wei D."/>
            <person name="Dai S."/>
            <person name="Zhou R."/>
        </authorList>
    </citation>
    <scope>NUCLEOTIDE SEQUENCE [LARGE SCALE GENOMIC DNA]</scope>
    <source>
        <strain evidence="1">BV-YZ2020</strain>
    </source>
</reference>
<proteinExistence type="predicted"/>
<dbReference type="Proteomes" id="UP000828941">
    <property type="component" value="Chromosome 11"/>
</dbReference>
<evidence type="ECO:0000313" key="1">
    <source>
        <dbReference type="EMBL" id="KAI4313355.1"/>
    </source>
</evidence>
<comment type="caution">
    <text evidence="1">The sequence shown here is derived from an EMBL/GenBank/DDBJ whole genome shotgun (WGS) entry which is preliminary data.</text>
</comment>
<evidence type="ECO:0000313" key="2">
    <source>
        <dbReference type="Proteomes" id="UP000828941"/>
    </source>
</evidence>
<sequence>MKDLGSLQYFLGLEVHSTSAGIFLHQHKYIQELITLASLNDGRFVDTPLEVNVRYCHDKGEFLSNPSYIDN</sequence>
<gene>
    <name evidence="1" type="ORF">L6164_026341</name>
</gene>
<accession>A0ACB9LRC9</accession>
<organism evidence="1 2">
    <name type="scientific">Bauhinia variegata</name>
    <name type="common">Purple orchid tree</name>
    <name type="synonym">Phanera variegata</name>
    <dbReference type="NCBI Taxonomy" id="167791"/>
    <lineage>
        <taxon>Eukaryota</taxon>
        <taxon>Viridiplantae</taxon>
        <taxon>Streptophyta</taxon>
        <taxon>Embryophyta</taxon>
        <taxon>Tracheophyta</taxon>
        <taxon>Spermatophyta</taxon>
        <taxon>Magnoliopsida</taxon>
        <taxon>eudicotyledons</taxon>
        <taxon>Gunneridae</taxon>
        <taxon>Pentapetalae</taxon>
        <taxon>rosids</taxon>
        <taxon>fabids</taxon>
        <taxon>Fabales</taxon>
        <taxon>Fabaceae</taxon>
        <taxon>Cercidoideae</taxon>
        <taxon>Cercideae</taxon>
        <taxon>Bauhiniinae</taxon>
        <taxon>Bauhinia</taxon>
    </lineage>
</organism>
<protein>
    <submittedName>
        <fullName evidence="1">Uncharacterized protein</fullName>
    </submittedName>
</protein>
<name>A0ACB9LRC9_BAUVA</name>
<keyword evidence="2" id="KW-1185">Reference proteome</keyword>